<dbReference type="AlphaFoldDB" id="A0A154P659"/>
<gene>
    <name evidence="2" type="ORF">WN55_08992</name>
</gene>
<reference evidence="2 3" key="1">
    <citation type="submission" date="2015-07" db="EMBL/GenBank/DDBJ databases">
        <title>The genome of Dufourea novaeangliae.</title>
        <authorList>
            <person name="Pan H."/>
            <person name="Kapheim K."/>
        </authorList>
    </citation>
    <scope>NUCLEOTIDE SEQUENCE [LARGE SCALE GENOMIC DNA]</scope>
    <source>
        <strain evidence="2">0120121106</strain>
        <tissue evidence="2">Whole body</tissue>
    </source>
</reference>
<dbReference type="Proteomes" id="UP000076502">
    <property type="component" value="Unassembled WGS sequence"/>
</dbReference>
<dbReference type="EMBL" id="KQ434824">
    <property type="protein sequence ID" value="KZC07347.1"/>
    <property type="molecule type" value="Genomic_DNA"/>
</dbReference>
<feature type="transmembrane region" description="Helical" evidence="1">
    <location>
        <begin position="27"/>
        <end position="43"/>
    </location>
</feature>
<evidence type="ECO:0000313" key="2">
    <source>
        <dbReference type="EMBL" id="KZC07347.1"/>
    </source>
</evidence>
<sequence length="80" mass="9208">MVGYNVIIGRRKRRRRATQTSRVGKEAFSLLFTTLSFSTFGILQRRVPRLELRAKTYSRGSEAFRLVHDYSPCADPNSGR</sequence>
<keyword evidence="1" id="KW-1133">Transmembrane helix</keyword>
<proteinExistence type="predicted"/>
<keyword evidence="1" id="KW-0812">Transmembrane</keyword>
<name>A0A154P659_DUFNO</name>
<keyword evidence="1" id="KW-0472">Membrane</keyword>
<keyword evidence="3" id="KW-1185">Reference proteome</keyword>
<evidence type="ECO:0000313" key="3">
    <source>
        <dbReference type="Proteomes" id="UP000076502"/>
    </source>
</evidence>
<evidence type="ECO:0000256" key="1">
    <source>
        <dbReference type="SAM" id="Phobius"/>
    </source>
</evidence>
<organism evidence="2 3">
    <name type="scientific">Dufourea novaeangliae</name>
    <name type="common">Sweat bee</name>
    <dbReference type="NCBI Taxonomy" id="178035"/>
    <lineage>
        <taxon>Eukaryota</taxon>
        <taxon>Metazoa</taxon>
        <taxon>Ecdysozoa</taxon>
        <taxon>Arthropoda</taxon>
        <taxon>Hexapoda</taxon>
        <taxon>Insecta</taxon>
        <taxon>Pterygota</taxon>
        <taxon>Neoptera</taxon>
        <taxon>Endopterygota</taxon>
        <taxon>Hymenoptera</taxon>
        <taxon>Apocrita</taxon>
        <taxon>Aculeata</taxon>
        <taxon>Apoidea</taxon>
        <taxon>Anthophila</taxon>
        <taxon>Halictidae</taxon>
        <taxon>Rophitinae</taxon>
        <taxon>Dufourea</taxon>
    </lineage>
</organism>
<protein>
    <submittedName>
        <fullName evidence="2">Uncharacterized protein</fullName>
    </submittedName>
</protein>
<accession>A0A154P659</accession>